<keyword evidence="4" id="KW-1185">Reference proteome</keyword>
<dbReference type="Proteomes" id="UP000318103">
    <property type="component" value="Unassembled WGS sequence"/>
</dbReference>
<proteinExistence type="predicted"/>
<reference evidence="3 4" key="1">
    <citation type="submission" date="2019-06" db="EMBL/GenBank/DDBJ databases">
        <title>Sequencing the genomes of 1000 actinobacteria strains.</title>
        <authorList>
            <person name="Klenk H.-P."/>
        </authorList>
    </citation>
    <scope>NUCLEOTIDE SEQUENCE [LARGE SCALE GENOMIC DNA]</scope>
    <source>
        <strain evidence="3 4">DSM 41929</strain>
    </source>
</reference>
<keyword evidence="2" id="KW-0732">Signal</keyword>
<protein>
    <recommendedName>
        <fullName evidence="5">Lipoprotein</fullName>
    </recommendedName>
</protein>
<feature type="chain" id="PRO_5038555603" description="Lipoprotein" evidence="2">
    <location>
        <begin position="19"/>
        <end position="321"/>
    </location>
</feature>
<feature type="region of interest" description="Disordered" evidence="1">
    <location>
        <begin position="229"/>
        <end position="260"/>
    </location>
</feature>
<accession>A0A542TJB2</accession>
<comment type="caution">
    <text evidence="3">The sequence shown here is derived from an EMBL/GenBank/DDBJ whole genome shotgun (WGS) entry which is preliminary data.</text>
</comment>
<feature type="signal peptide" evidence="2">
    <location>
        <begin position="1"/>
        <end position="18"/>
    </location>
</feature>
<dbReference type="AlphaFoldDB" id="A0A542TJB2"/>
<dbReference type="EMBL" id="VFNX01000002">
    <property type="protein sequence ID" value="TQK86892.1"/>
    <property type="molecule type" value="Genomic_DNA"/>
</dbReference>
<dbReference type="PROSITE" id="PS51257">
    <property type="entry name" value="PROKAR_LIPOPROTEIN"/>
    <property type="match status" value="1"/>
</dbReference>
<evidence type="ECO:0008006" key="5">
    <source>
        <dbReference type="Google" id="ProtNLM"/>
    </source>
</evidence>
<name>A0A542TJB2_9ACTN</name>
<gene>
    <name evidence="3" type="ORF">FB563_7050</name>
</gene>
<evidence type="ECO:0000256" key="1">
    <source>
        <dbReference type="SAM" id="MobiDB-lite"/>
    </source>
</evidence>
<dbReference type="RefSeq" id="WP_055704730.1">
    <property type="nucleotide sequence ID" value="NZ_JBPJFI010000002.1"/>
</dbReference>
<sequence length="321" mass="35577">MRQTTPLAAAAVAVFALATACGSLEPASGRHEEPAGSAGSSALPVDRFQLSETDEETVDRARWALARSCMVDLGFPELRTLSLDPPPAWPMPPQQAGRLVAISVITDTDRYGVSDPEQAAVHGYQGAYLEWKANRKTVDRKWTLPQYVALTGEFVYLRNKNTVHGHTVPPHGCLGQADRTLYGFRPQDRRDPVLYVKGAGITEGEKTNEWKAADRAWSACMKAHGYHYAKPSEARNDPKREEKEFEQNPHRDPHVPSGLEKATAVADAVCKEKTHYVPTVRAIDIRVQKRLIQKNRTALEEAHRQSKAAADKARAILRKLS</sequence>
<dbReference type="OrthoDB" id="4800194at2"/>
<feature type="region of interest" description="Disordered" evidence="1">
    <location>
        <begin position="26"/>
        <end position="47"/>
    </location>
</feature>
<evidence type="ECO:0000313" key="4">
    <source>
        <dbReference type="Proteomes" id="UP000318103"/>
    </source>
</evidence>
<organism evidence="3 4">
    <name type="scientific">Streptomyces puniciscabiei</name>
    <dbReference type="NCBI Taxonomy" id="164348"/>
    <lineage>
        <taxon>Bacteria</taxon>
        <taxon>Bacillati</taxon>
        <taxon>Actinomycetota</taxon>
        <taxon>Actinomycetes</taxon>
        <taxon>Kitasatosporales</taxon>
        <taxon>Streptomycetaceae</taxon>
        <taxon>Streptomyces</taxon>
    </lineage>
</organism>
<evidence type="ECO:0000313" key="3">
    <source>
        <dbReference type="EMBL" id="TQK86892.1"/>
    </source>
</evidence>
<feature type="compositionally biased region" description="Basic and acidic residues" evidence="1">
    <location>
        <begin position="230"/>
        <end position="254"/>
    </location>
</feature>
<evidence type="ECO:0000256" key="2">
    <source>
        <dbReference type="SAM" id="SignalP"/>
    </source>
</evidence>